<dbReference type="InterPro" id="IPR020076">
    <property type="entry name" value="DUF2768"/>
</dbReference>
<evidence type="ECO:0000313" key="4">
    <source>
        <dbReference type="Proteomes" id="UP000216682"/>
    </source>
</evidence>
<keyword evidence="1" id="KW-0472">Membrane</keyword>
<feature type="transmembrane region" description="Helical" evidence="1">
    <location>
        <begin position="12"/>
        <end position="31"/>
    </location>
</feature>
<reference evidence="3 4" key="1">
    <citation type="submission" date="2017-07" db="EMBL/GenBank/DDBJ databases">
        <title>Shotgun whole genome sequences of three halophilic bacterial isolates.</title>
        <authorList>
            <person name="Pozzo T."/>
            <person name="Higdon S.M."/>
            <person name="Quillaguaman J."/>
        </authorList>
    </citation>
    <scope>NUCLEOTIDE SEQUENCE [LARGE SCALE GENOMIC DNA]</scope>
    <source>
        <strain evidence="3 4">BU-1</strain>
    </source>
</reference>
<dbReference type="Proteomes" id="UP000527860">
    <property type="component" value="Unassembled WGS sequence"/>
</dbReference>
<organism evidence="3 4">
    <name type="scientific">Salinicoccus roseus</name>
    <dbReference type="NCBI Taxonomy" id="45670"/>
    <lineage>
        <taxon>Bacteria</taxon>
        <taxon>Bacillati</taxon>
        <taxon>Bacillota</taxon>
        <taxon>Bacilli</taxon>
        <taxon>Bacillales</taxon>
        <taxon>Staphylococcaceae</taxon>
        <taxon>Salinicoccus</taxon>
    </lineage>
</organism>
<dbReference type="AlphaFoldDB" id="A0A265E8X5"/>
<dbReference type="GeneID" id="77844089"/>
<evidence type="ECO:0000313" key="3">
    <source>
        <dbReference type="EMBL" id="OZT78042.1"/>
    </source>
</evidence>
<keyword evidence="1" id="KW-0812">Transmembrane</keyword>
<name>A0A265E8X5_9STAP</name>
<dbReference type="RefSeq" id="WP_052443603.1">
    <property type="nucleotide sequence ID" value="NZ_CBCRTY010000001.1"/>
</dbReference>
<dbReference type="OrthoDB" id="2476435at2"/>
<evidence type="ECO:0000256" key="1">
    <source>
        <dbReference type="SAM" id="Phobius"/>
    </source>
</evidence>
<evidence type="ECO:0000313" key="5">
    <source>
        <dbReference type="Proteomes" id="UP000527860"/>
    </source>
</evidence>
<feature type="transmembrane region" description="Helical" evidence="1">
    <location>
        <begin position="38"/>
        <end position="62"/>
    </location>
</feature>
<dbReference type="EMBL" id="NPEZ01000001">
    <property type="protein sequence ID" value="OZT78042.1"/>
    <property type="molecule type" value="Genomic_DNA"/>
</dbReference>
<comment type="caution">
    <text evidence="3">The sequence shown here is derived from an EMBL/GenBank/DDBJ whole genome shotgun (WGS) entry which is preliminary data.</text>
</comment>
<dbReference type="Pfam" id="PF10966">
    <property type="entry name" value="DUF2768"/>
    <property type="match status" value="1"/>
</dbReference>
<dbReference type="EMBL" id="JABEVU030000001">
    <property type="protein sequence ID" value="MDB0579088.1"/>
    <property type="molecule type" value="Genomic_DNA"/>
</dbReference>
<dbReference type="Proteomes" id="UP000216682">
    <property type="component" value="Unassembled WGS sequence"/>
</dbReference>
<proteinExistence type="predicted"/>
<accession>A0A265E8X5</accession>
<sequence>MFDISRMDLMWISFYSLGAMALAAVLIYVARYKISSRIISIIVSMVAWALLIIAFLLMIPVLGGSSHA</sequence>
<gene>
    <name evidence="3" type="ORF">CFN03_01790</name>
    <name evidence="2" type="ORF">F7P68_0000865</name>
</gene>
<keyword evidence="1" id="KW-1133">Transmembrane helix</keyword>
<reference evidence="2" key="3">
    <citation type="submission" date="2022-12" db="EMBL/GenBank/DDBJ databases">
        <title>Genome analysis and biological profiling of marine Salinicoccus roseus MOSEL-ME25.</title>
        <authorList>
            <person name="Mirza F.T."/>
            <person name="Xie Y."/>
            <person name="Shinwari Z.K."/>
        </authorList>
    </citation>
    <scope>NUCLEOTIDE SEQUENCE</scope>
    <source>
        <strain evidence="2">MOSEL-ME25</strain>
    </source>
</reference>
<evidence type="ECO:0000313" key="2">
    <source>
        <dbReference type="EMBL" id="MDB0579088.1"/>
    </source>
</evidence>
<reference evidence="2" key="2">
    <citation type="submission" date="2020-04" db="EMBL/GenBank/DDBJ databases">
        <authorList>
            <person name="Tanveer F."/>
            <person name="Xie Y."/>
            <person name="Shinwari Z.K."/>
        </authorList>
    </citation>
    <scope>NUCLEOTIDE SEQUENCE</scope>
    <source>
        <strain evidence="2">MOSEL-ME25</strain>
    </source>
</reference>
<protein>
    <submittedName>
        <fullName evidence="3">DUF2768 domain-containing protein</fullName>
    </submittedName>
    <submittedName>
        <fullName evidence="2">DUF2768 family protein</fullName>
    </submittedName>
</protein>
<keyword evidence="5" id="KW-1185">Reference proteome</keyword>